<dbReference type="GO" id="GO:0055085">
    <property type="term" value="P:transmembrane transport"/>
    <property type="evidence" value="ECO:0007669"/>
    <property type="project" value="InterPro"/>
</dbReference>
<dbReference type="Gene3D" id="3.30.1150.10">
    <property type="match status" value="1"/>
</dbReference>
<reference evidence="7 8" key="1">
    <citation type="submission" date="2017-09" db="EMBL/GenBank/DDBJ databases">
        <title>Depth-based differentiation of microbial function through sediment-hosted aquifers and enrichment of novel symbionts in the deep terrestrial subsurface.</title>
        <authorList>
            <person name="Probst A.J."/>
            <person name="Ladd B."/>
            <person name="Jarett J.K."/>
            <person name="Geller-Mcgrath D.E."/>
            <person name="Sieber C.M."/>
            <person name="Emerson J.B."/>
            <person name="Anantharaman K."/>
            <person name="Thomas B.C."/>
            <person name="Malmstrom R."/>
            <person name="Stieglmeier M."/>
            <person name="Klingl A."/>
            <person name="Woyke T."/>
            <person name="Ryan C.M."/>
            <person name="Banfield J.F."/>
        </authorList>
    </citation>
    <scope>NUCLEOTIDE SEQUENCE [LARGE SCALE GENOMIC DNA]</scope>
    <source>
        <strain evidence="7">CG07_land_8_20_14_0_80_42_15</strain>
    </source>
</reference>
<dbReference type="InterPro" id="IPR006260">
    <property type="entry name" value="TonB/TolA_C"/>
</dbReference>
<feature type="domain" description="TonB C-terminal" evidence="6">
    <location>
        <begin position="168"/>
        <end position="258"/>
    </location>
</feature>
<keyword evidence="4 5" id="KW-0472">Membrane</keyword>
<comment type="caution">
    <text evidence="7">The sequence shown here is derived from an EMBL/GenBank/DDBJ whole genome shotgun (WGS) entry which is preliminary data.</text>
</comment>
<organism evidence="7 8">
    <name type="scientific">Candidatus Aquitaenariimonas noxiae</name>
    <dbReference type="NCBI Taxonomy" id="1974741"/>
    <lineage>
        <taxon>Bacteria</taxon>
        <taxon>Pseudomonadati</taxon>
        <taxon>Candidatus Omnitrophota</taxon>
        <taxon>Candidatus Aquitaenariimonas</taxon>
    </lineage>
</organism>
<dbReference type="AlphaFoldDB" id="A0A2J0KVF9"/>
<evidence type="ECO:0000259" key="6">
    <source>
        <dbReference type="PROSITE" id="PS52015"/>
    </source>
</evidence>
<comment type="subcellular location">
    <subcellularLocation>
        <location evidence="1">Membrane</location>
        <topology evidence="1">Single-pass membrane protein</topology>
    </subcellularLocation>
</comment>
<gene>
    <name evidence="7" type="ORF">COS99_05990</name>
</gene>
<dbReference type="PROSITE" id="PS52015">
    <property type="entry name" value="TONB_CTD"/>
    <property type="match status" value="1"/>
</dbReference>
<evidence type="ECO:0000256" key="2">
    <source>
        <dbReference type="ARBA" id="ARBA00022692"/>
    </source>
</evidence>
<evidence type="ECO:0000256" key="1">
    <source>
        <dbReference type="ARBA" id="ARBA00004167"/>
    </source>
</evidence>
<dbReference type="Proteomes" id="UP000230052">
    <property type="component" value="Unassembled WGS sequence"/>
</dbReference>
<dbReference type="NCBIfam" id="TIGR01352">
    <property type="entry name" value="tonB_Cterm"/>
    <property type="match status" value="1"/>
</dbReference>
<dbReference type="SUPFAM" id="SSF74653">
    <property type="entry name" value="TolA/TonB C-terminal domain"/>
    <property type="match status" value="1"/>
</dbReference>
<evidence type="ECO:0000256" key="5">
    <source>
        <dbReference type="SAM" id="Phobius"/>
    </source>
</evidence>
<name>A0A2J0KVF9_9BACT</name>
<accession>A0A2J0KVF9</accession>
<keyword evidence="2 5" id="KW-0812">Transmembrane</keyword>
<evidence type="ECO:0000313" key="8">
    <source>
        <dbReference type="Proteomes" id="UP000230052"/>
    </source>
</evidence>
<evidence type="ECO:0000256" key="4">
    <source>
        <dbReference type="ARBA" id="ARBA00023136"/>
    </source>
</evidence>
<dbReference type="GO" id="GO:0016020">
    <property type="term" value="C:membrane"/>
    <property type="evidence" value="ECO:0007669"/>
    <property type="project" value="UniProtKB-SubCell"/>
</dbReference>
<feature type="transmembrane region" description="Helical" evidence="5">
    <location>
        <begin position="29"/>
        <end position="54"/>
    </location>
</feature>
<keyword evidence="3 5" id="KW-1133">Transmembrane helix</keyword>
<proteinExistence type="predicted"/>
<evidence type="ECO:0000256" key="3">
    <source>
        <dbReference type="ARBA" id="ARBA00022989"/>
    </source>
</evidence>
<protein>
    <recommendedName>
        <fullName evidence="6">TonB C-terminal domain-containing protein</fullName>
    </recommendedName>
</protein>
<dbReference type="InterPro" id="IPR037682">
    <property type="entry name" value="TonB_C"/>
</dbReference>
<sequence>MGPLQGRRCQPGQYSYYARDEITMFKNKVFGISFLISLFCHIILMSGISIAPVYGRISSSNYSSVYFLGPILEKNTFNFMREVLPKQDGTERMQVIVPQYVFDVKAKYPDEVHSIKRSEQNIPDIDNAHLRDTAAGNKIVAPDFSKENIPVILKDAKTETTHGEREIISKPSAAPTVPAGASGVAGLTQDRKNFNIELEFTISPDGTVEKVKPVVSSGYPEIDMIGMDYLKKWRFVPMEKTGGQKPETRRIKLELKTD</sequence>
<evidence type="ECO:0000313" key="7">
    <source>
        <dbReference type="EMBL" id="PIU41314.1"/>
    </source>
</evidence>
<dbReference type="Pfam" id="PF03544">
    <property type="entry name" value="TonB_C"/>
    <property type="match status" value="1"/>
</dbReference>
<dbReference type="EMBL" id="PEWV01000061">
    <property type="protein sequence ID" value="PIU41314.1"/>
    <property type="molecule type" value="Genomic_DNA"/>
</dbReference>